<dbReference type="OrthoDB" id="272474at2759"/>
<dbReference type="VEuPathDB" id="TriTrypDB:TM35_000083290"/>
<accession>A0A1X0P116</accession>
<organism evidence="1 2">
    <name type="scientific">Trypanosoma theileri</name>
    <dbReference type="NCBI Taxonomy" id="67003"/>
    <lineage>
        <taxon>Eukaryota</taxon>
        <taxon>Discoba</taxon>
        <taxon>Euglenozoa</taxon>
        <taxon>Kinetoplastea</taxon>
        <taxon>Metakinetoplastina</taxon>
        <taxon>Trypanosomatida</taxon>
        <taxon>Trypanosomatidae</taxon>
        <taxon>Trypanosoma</taxon>
    </lineage>
</organism>
<evidence type="ECO:0000313" key="1">
    <source>
        <dbReference type="EMBL" id="ORC90531.1"/>
    </source>
</evidence>
<dbReference type="Proteomes" id="UP000192257">
    <property type="component" value="Unassembled WGS sequence"/>
</dbReference>
<reference evidence="1 2" key="1">
    <citation type="submission" date="2017-03" db="EMBL/GenBank/DDBJ databases">
        <title>An alternative strategy for trypanosome survival in the mammalian bloodstream revealed through genome and transcriptome analysis of the ubiquitous bovine parasite Trypanosoma (Megatrypanum) theileri.</title>
        <authorList>
            <person name="Kelly S."/>
            <person name="Ivens A."/>
            <person name="Mott A."/>
            <person name="O'Neill E."/>
            <person name="Emms D."/>
            <person name="Macleod O."/>
            <person name="Voorheis P."/>
            <person name="Matthews J."/>
            <person name="Matthews K."/>
            <person name="Carrington M."/>
        </authorList>
    </citation>
    <scope>NUCLEOTIDE SEQUENCE [LARGE SCALE GENOMIC DNA]</scope>
    <source>
        <strain evidence="1">Edinburgh</strain>
    </source>
</reference>
<protein>
    <submittedName>
        <fullName evidence="1">Uncharacterized protein</fullName>
    </submittedName>
</protein>
<comment type="caution">
    <text evidence="1">The sequence shown here is derived from an EMBL/GenBank/DDBJ whole genome shotgun (WGS) entry which is preliminary data.</text>
</comment>
<dbReference type="RefSeq" id="XP_028884597.1">
    <property type="nucleotide sequence ID" value="XM_029024194.1"/>
</dbReference>
<evidence type="ECO:0000313" key="2">
    <source>
        <dbReference type="Proteomes" id="UP000192257"/>
    </source>
</evidence>
<keyword evidence="2" id="KW-1185">Reference proteome</keyword>
<proteinExistence type="predicted"/>
<name>A0A1X0P116_9TRYP</name>
<sequence length="708" mass="81057">MRSAASLFNFQRREHVSRASGNSEVVANCTTGGASRTSRRSLRARDWLHLDPVEKWTMLIDLGRRTPLLLEEASVKREEMIKEKGNGIRGLVMTFLSPLLRYRFSAASDVSKFVDGEKVRISTAGIEQHRRLVHAFPYPLRLQICLSMMMWVSSLREVQDAFARLRLPFANTHRLRSSVVADVFPTRISDWLVDPFTTVRVKMNESLNSTAEQVPAPHAWLPEGAKEEEETKKKIKIQGRSINKGRLGINMDSNSLHNQHASHYLQSSRKNSKSLLRTVQGMYVRPSDDDDLAAKLTRRSSHRAAQRTLCKRQTSLKEISSLQNPSWAVNDALRSAIPSPLAMDHEEDEKYHHNFLRGEGCPLDENGKLASTPIYIRVPVTPDHDTLARYCIMAHAAILSSLFIEGRTVCFSTNHPFLLDYVKFLFEEFIEDGWITSSLSDDNSRPYLPPWSIKESVLVVLPPKRGNESFKKREIRYLANIIINCTPCSVLIETREAPQSDSHHYSKALMEEVEGLLSKHITPETKDRWRVSWVPLSSSTTTTSKSRRVPFGGSADDVSCNFQSNVNEILRQFYSVTFLYAPSNCRFTPRQVREWWWNELPNSIHIVGVNNNTLDLLYYFPQAPFLHKKIGNSFRYRAVERVVFGNCMHTDIHTSDGRYFLSYLNWLYWYTSPTARREGLRGERTVDYLSAPSKITGLALITAKLFRL</sequence>
<dbReference type="GeneID" id="39983974"/>
<dbReference type="AlphaFoldDB" id="A0A1X0P116"/>
<gene>
    <name evidence="1" type="ORF">TM35_000083290</name>
</gene>
<dbReference type="EMBL" id="NBCO01000008">
    <property type="protein sequence ID" value="ORC90531.1"/>
    <property type="molecule type" value="Genomic_DNA"/>
</dbReference>